<dbReference type="InterPro" id="IPR035906">
    <property type="entry name" value="MetI-like_sf"/>
</dbReference>
<feature type="domain" description="ABC transmembrane type-1" evidence="12">
    <location>
        <begin position="324"/>
        <end position="518"/>
    </location>
</feature>
<name>A0A3N9TC34_9VIBR</name>
<dbReference type="RefSeq" id="WP_124938674.1">
    <property type="nucleotide sequence ID" value="NZ_RJVQ01000011.1"/>
</dbReference>
<feature type="transmembrane region" description="Helical" evidence="11">
    <location>
        <begin position="83"/>
        <end position="107"/>
    </location>
</feature>
<dbReference type="Pfam" id="PF00528">
    <property type="entry name" value="BPD_transp_1"/>
    <property type="match status" value="2"/>
</dbReference>
<evidence type="ECO:0000256" key="2">
    <source>
        <dbReference type="ARBA" id="ARBA00011650"/>
    </source>
</evidence>
<feature type="transmembrane region" description="Helical" evidence="11">
    <location>
        <begin position="393"/>
        <end position="414"/>
    </location>
</feature>
<evidence type="ECO:0000256" key="11">
    <source>
        <dbReference type="RuleBase" id="RU363032"/>
    </source>
</evidence>
<comment type="subcellular location">
    <subcellularLocation>
        <location evidence="1">Cell inner membrane</location>
        <topology evidence="1">Multi-pass membrane protein</topology>
    </subcellularLocation>
    <subcellularLocation>
        <location evidence="11">Cell membrane</location>
        <topology evidence="11">Multi-pass membrane protein</topology>
    </subcellularLocation>
</comment>
<keyword evidence="4 11" id="KW-0813">Transport</keyword>
<keyword evidence="9 11" id="KW-1133">Transmembrane helix</keyword>
<dbReference type="SUPFAM" id="SSF161098">
    <property type="entry name" value="MetI-like"/>
    <property type="match status" value="2"/>
</dbReference>
<dbReference type="InterPro" id="IPR005947">
    <property type="entry name" value="ThiP_ABC_transpt"/>
</dbReference>
<evidence type="ECO:0000313" key="14">
    <source>
        <dbReference type="Proteomes" id="UP000281112"/>
    </source>
</evidence>
<feature type="transmembrane region" description="Helical" evidence="11">
    <location>
        <begin position="52"/>
        <end position="71"/>
    </location>
</feature>
<feature type="transmembrane region" description="Helical" evidence="11">
    <location>
        <begin position="7"/>
        <end position="32"/>
    </location>
</feature>
<feature type="transmembrane region" description="Helical" evidence="11">
    <location>
        <begin position="326"/>
        <end position="346"/>
    </location>
</feature>
<keyword evidence="10 11" id="KW-0472">Membrane</keyword>
<evidence type="ECO:0000256" key="10">
    <source>
        <dbReference type="ARBA" id="ARBA00023136"/>
    </source>
</evidence>
<dbReference type="Gene3D" id="1.10.3720.10">
    <property type="entry name" value="MetI-like"/>
    <property type="match status" value="2"/>
</dbReference>
<feature type="domain" description="ABC transmembrane type-1" evidence="12">
    <location>
        <begin position="48"/>
        <end position="253"/>
    </location>
</feature>
<keyword evidence="5" id="KW-1003">Cell membrane</keyword>
<feature type="transmembrane region" description="Helical" evidence="11">
    <location>
        <begin position="497"/>
        <end position="518"/>
    </location>
</feature>
<accession>A0A3N9TC34</accession>
<feature type="transmembrane region" description="Helical" evidence="11">
    <location>
        <begin position="455"/>
        <end position="477"/>
    </location>
</feature>
<feature type="transmembrane region" description="Helical" evidence="11">
    <location>
        <begin position="119"/>
        <end position="141"/>
    </location>
</feature>
<sequence>MISTDKVGWGAAILVVAFVALAISTLLSHFSWVSLTELWTDAYLRHVTYFSFYQAFISTLLSVVPAVPIAVTLYRRRFPGRAILIRLCSVTLVMPVLIGVFGIMAIYGNNGILKQWLSGVGIVDAFSLYGLSGILLAHVFFNLPYASRLILQILETIPMEQNQLASHLGFSRWQRFRWIEWPRIKQSLLPVSGLVFMLCFTSFATVMTLGGGPKSTTIELAIYQAIKFDFDLTTGAILAIAQMLFCSGFYFLFQRNTKSLSVDMETPARVAPILRTSALANVLDTLNVLILAWVVLPPIAAVIFSGLNANVLKVFSEVQFWSALKLSLFIALCSGMFATVIGYLIVLTSRQLKFTGHFKQATGVELLGSLVLITPSLVISTGLFLLLRRFSDIYSFSMFIVILVNGLMALPFVIKVLSQPMYLIEKQYYFLCHSLGIKGWNRFALIDFKAIKTPIVYAFSLSFLLSMGDLTAISMFGSQDFQTLPMYLFRLLGSYQMESASVVALCMMVLSVLFFVFFERISQFSSKG</sequence>
<organism evidence="13 14">
    <name type="scientific">Vibrio viridaestus</name>
    <dbReference type="NCBI Taxonomy" id="2487322"/>
    <lineage>
        <taxon>Bacteria</taxon>
        <taxon>Pseudomonadati</taxon>
        <taxon>Pseudomonadota</taxon>
        <taxon>Gammaproteobacteria</taxon>
        <taxon>Vibrionales</taxon>
        <taxon>Vibrionaceae</taxon>
        <taxon>Vibrio</taxon>
    </lineage>
</organism>
<evidence type="ECO:0000256" key="9">
    <source>
        <dbReference type="ARBA" id="ARBA00022989"/>
    </source>
</evidence>
<dbReference type="InterPro" id="IPR000515">
    <property type="entry name" value="MetI-like"/>
</dbReference>
<proteinExistence type="inferred from homology"/>
<dbReference type="PANTHER" id="PTHR30183:SF9">
    <property type="entry name" value="THIAMINE TRANSPORT SYSTEM PERMEASE PROTEIN THIP"/>
    <property type="match status" value="1"/>
</dbReference>
<keyword evidence="14" id="KW-1185">Reference proteome</keyword>
<keyword evidence="8" id="KW-0677">Repeat</keyword>
<dbReference type="NCBIfam" id="TIGR01253">
    <property type="entry name" value="thiP"/>
    <property type="match status" value="1"/>
</dbReference>
<comment type="subunit">
    <text evidence="2">The complex is composed of two ATP-binding proteins (ThiQ), two transmembrane proteins (ThiP) and a solute-binding protein (ThiB).</text>
</comment>
<dbReference type="AlphaFoldDB" id="A0A3N9TC34"/>
<dbReference type="EMBL" id="RJVQ01000011">
    <property type="protein sequence ID" value="RQW61570.1"/>
    <property type="molecule type" value="Genomic_DNA"/>
</dbReference>
<dbReference type="GO" id="GO:0005886">
    <property type="term" value="C:plasma membrane"/>
    <property type="evidence" value="ECO:0007669"/>
    <property type="project" value="UniProtKB-SubCell"/>
</dbReference>
<comment type="caution">
    <text evidence="13">The sequence shown here is derived from an EMBL/GenBank/DDBJ whole genome shotgun (WGS) entry which is preliminary data.</text>
</comment>
<dbReference type="GO" id="GO:0015888">
    <property type="term" value="P:thiamine transport"/>
    <property type="evidence" value="ECO:0007669"/>
    <property type="project" value="InterPro"/>
</dbReference>
<keyword evidence="7 11" id="KW-0812">Transmembrane</keyword>
<evidence type="ECO:0000259" key="12">
    <source>
        <dbReference type="PROSITE" id="PS50928"/>
    </source>
</evidence>
<dbReference type="OrthoDB" id="7066776at2"/>
<protein>
    <recommendedName>
        <fullName evidence="3">Thiamine transport system permease protein ThiP</fullName>
    </recommendedName>
</protein>
<evidence type="ECO:0000256" key="8">
    <source>
        <dbReference type="ARBA" id="ARBA00022737"/>
    </source>
</evidence>
<dbReference type="CDD" id="cd06261">
    <property type="entry name" value="TM_PBP2"/>
    <property type="match status" value="2"/>
</dbReference>
<feature type="transmembrane region" description="Helical" evidence="11">
    <location>
        <begin position="232"/>
        <end position="253"/>
    </location>
</feature>
<evidence type="ECO:0000256" key="7">
    <source>
        <dbReference type="ARBA" id="ARBA00022692"/>
    </source>
</evidence>
<feature type="transmembrane region" description="Helical" evidence="11">
    <location>
        <begin position="366"/>
        <end position="387"/>
    </location>
</feature>
<feature type="transmembrane region" description="Helical" evidence="11">
    <location>
        <begin position="285"/>
        <end position="306"/>
    </location>
</feature>
<dbReference type="PROSITE" id="PS50928">
    <property type="entry name" value="ABC_TM1"/>
    <property type="match status" value="2"/>
</dbReference>
<dbReference type="Proteomes" id="UP000281112">
    <property type="component" value="Unassembled WGS sequence"/>
</dbReference>
<keyword evidence="6" id="KW-0997">Cell inner membrane</keyword>
<dbReference type="PANTHER" id="PTHR30183">
    <property type="entry name" value="MOLYBDENUM TRANSPORT SYSTEM PERMEASE PROTEIN MODB"/>
    <property type="match status" value="1"/>
</dbReference>
<reference evidence="13 14" key="1">
    <citation type="submission" date="2018-11" db="EMBL/GenBank/DDBJ databases">
        <title>Vibrio LJC006 sp. nov., isolated from seawater during the bloom of the enteromorpha.</title>
        <authorList>
            <person name="Liang J."/>
        </authorList>
    </citation>
    <scope>NUCLEOTIDE SEQUENCE [LARGE SCALE GENOMIC DNA]</scope>
    <source>
        <strain evidence="13 14">LJC006</strain>
    </source>
</reference>
<comment type="similarity">
    <text evidence="11">Belongs to the binding-protein-dependent transport system permease family.</text>
</comment>
<dbReference type="GO" id="GO:0022857">
    <property type="term" value="F:transmembrane transporter activity"/>
    <property type="evidence" value="ECO:0007669"/>
    <property type="project" value="InterPro"/>
</dbReference>
<evidence type="ECO:0000256" key="3">
    <source>
        <dbReference type="ARBA" id="ARBA00016947"/>
    </source>
</evidence>
<evidence type="ECO:0000256" key="4">
    <source>
        <dbReference type="ARBA" id="ARBA00022448"/>
    </source>
</evidence>
<evidence type="ECO:0000313" key="13">
    <source>
        <dbReference type="EMBL" id="RQW61570.1"/>
    </source>
</evidence>
<evidence type="ECO:0000256" key="5">
    <source>
        <dbReference type="ARBA" id="ARBA00022475"/>
    </source>
</evidence>
<feature type="transmembrane region" description="Helical" evidence="11">
    <location>
        <begin position="187"/>
        <end position="212"/>
    </location>
</feature>
<gene>
    <name evidence="13" type="primary">thiP</name>
    <name evidence="13" type="ORF">EES38_18395</name>
</gene>
<evidence type="ECO:0000256" key="6">
    <source>
        <dbReference type="ARBA" id="ARBA00022519"/>
    </source>
</evidence>
<evidence type="ECO:0000256" key="1">
    <source>
        <dbReference type="ARBA" id="ARBA00004429"/>
    </source>
</evidence>